<dbReference type="Proteomes" id="UP000296455">
    <property type="component" value="Segment"/>
</dbReference>
<name>A0A4D5ZCY0_9CAUD</name>
<sequence>MATNQVCGITNLPPVKPRTLRFRLNVTGGNRLILKQLGEVDGIYGTDDMAAQSVGLSPGSSITLKKVTAFCLGTSAPVQVTLGISTLMTTINVNKVLVIDDTYDTVTIQNPSTATESAFLSVYYAQNSA</sequence>
<gene>
    <name evidence="1" type="ORF">BcepSaruman_268</name>
</gene>
<organism evidence="1 2">
    <name type="scientific">Burkholderia phage BcepSaruman</name>
    <dbReference type="NCBI Taxonomy" id="2530032"/>
    <lineage>
        <taxon>Viruses</taxon>
        <taxon>Duplodnaviria</taxon>
        <taxon>Heunggongvirae</taxon>
        <taxon>Uroviricota</taxon>
        <taxon>Caudoviricetes</taxon>
        <taxon>Sarumanvirus</taxon>
        <taxon>Sarumanvirus bcepsaruman</taxon>
    </lineage>
</organism>
<protein>
    <submittedName>
        <fullName evidence="1">Uncharacterized protein</fullName>
    </submittedName>
</protein>
<keyword evidence="2" id="KW-1185">Reference proteome</keyword>
<evidence type="ECO:0000313" key="1">
    <source>
        <dbReference type="EMBL" id="QBX06681.1"/>
    </source>
</evidence>
<evidence type="ECO:0000313" key="2">
    <source>
        <dbReference type="Proteomes" id="UP000296455"/>
    </source>
</evidence>
<reference evidence="1 2" key="1">
    <citation type="submission" date="2019-02" db="EMBL/GenBank/DDBJ databases">
        <title>Complete genome sequence of Burkholderia cenocepacia phage BcepSaruman.</title>
        <authorList>
            <person name="Park K."/>
            <person name="Liu M."/>
            <person name="Gill J."/>
        </authorList>
    </citation>
    <scope>NUCLEOTIDE SEQUENCE [LARGE SCALE GENOMIC DNA]</scope>
</reference>
<accession>A0A4D5ZCY0</accession>
<proteinExistence type="predicted"/>
<dbReference type="EMBL" id="MK552140">
    <property type="protein sequence ID" value="QBX06681.1"/>
    <property type="molecule type" value="Genomic_DNA"/>
</dbReference>